<organism evidence="2 3">
    <name type="scientific">Plasmodiophora brassicae</name>
    <name type="common">Clubroot disease agent</name>
    <dbReference type="NCBI Taxonomy" id="37360"/>
    <lineage>
        <taxon>Eukaryota</taxon>
        <taxon>Sar</taxon>
        <taxon>Rhizaria</taxon>
        <taxon>Endomyxa</taxon>
        <taxon>Phytomyxea</taxon>
        <taxon>Plasmodiophorida</taxon>
        <taxon>Plasmodiophoridae</taxon>
        <taxon>Plasmodiophora</taxon>
    </lineage>
</organism>
<accession>A0A3P3YNU0</accession>
<proteinExistence type="predicted"/>
<dbReference type="Proteomes" id="UP000290189">
    <property type="component" value="Unassembled WGS sequence"/>
</dbReference>
<dbReference type="AlphaFoldDB" id="A0A3P3YNU0"/>
<gene>
    <name evidence="2" type="ORF">PLBR_LOCUS9038</name>
</gene>
<evidence type="ECO:0000256" key="1">
    <source>
        <dbReference type="SAM" id="MobiDB-lite"/>
    </source>
</evidence>
<name>A0A3P3YNU0_PLABS</name>
<reference evidence="2 3" key="1">
    <citation type="submission" date="2018-03" db="EMBL/GenBank/DDBJ databases">
        <authorList>
            <person name="Fogelqvist J."/>
        </authorList>
    </citation>
    <scope>NUCLEOTIDE SEQUENCE [LARGE SCALE GENOMIC DNA]</scope>
</reference>
<evidence type="ECO:0000313" key="2">
    <source>
        <dbReference type="EMBL" id="SPR01823.1"/>
    </source>
</evidence>
<evidence type="ECO:0000313" key="3">
    <source>
        <dbReference type="Proteomes" id="UP000290189"/>
    </source>
</evidence>
<feature type="compositionally biased region" description="Basic and acidic residues" evidence="1">
    <location>
        <begin position="77"/>
        <end position="91"/>
    </location>
</feature>
<sequence length="91" mass="10327">MARRTIMVKVEQDIEEQDLGTQRHPAMEISAGPFLWSDSWLASDMVRLLDNCVTFHTSELSRFDRSIGARSTCHQAGRKEGDDHANGRHSE</sequence>
<keyword evidence="2" id="KW-0496">Mitochondrion</keyword>
<protein>
    <submittedName>
        <fullName evidence="2">Uncharacterized protein</fullName>
    </submittedName>
</protein>
<geneLocation type="mitochondrion" evidence="2"/>
<dbReference type="EMBL" id="OVEO01000019">
    <property type="protein sequence ID" value="SPR01823.1"/>
    <property type="molecule type" value="Genomic_DNA"/>
</dbReference>
<feature type="region of interest" description="Disordered" evidence="1">
    <location>
        <begin position="69"/>
        <end position="91"/>
    </location>
</feature>